<dbReference type="EMBL" id="CAJVPQ010002750">
    <property type="protein sequence ID" value="CAG8607307.1"/>
    <property type="molecule type" value="Genomic_DNA"/>
</dbReference>
<comment type="caution">
    <text evidence="1">The sequence shown here is derived from an EMBL/GenBank/DDBJ whole genome shotgun (WGS) entry which is preliminary data.</text>
</comment>
<protein>
    <submittedName>
        <fullName evidence="1">4268_t:CDS:1</fullName>
    </submittedName>
</protein>
<organism evidence="1 2">
    <name type="scientific">Funneliformis caledonium</name>
    <dbReference type="NCBI Taxonomy" id="1117310"/>
    <lineage>
        <taxon>Eukaryota</taxon>
        <taxon>Fungi</taxon>
        <taxon>Fungi incertae sedis</taxon>
        <taxon>Mucoromycota</taxon>
        <taxon>Glomeromycotina</taxon>
        <taxon>Glomeromycetes</taxon>
        <taxon>Glomerales</taxon>
        <taxon>Glomeraceae</taxon>
        <taxon>Funneliformis</taxon>
    </lineage>
</organism>
<dbReference type="AlphaFoldDB" id="A0A9N9CQD0"/>
<gene>
    <name evidence="1" type="ORF">FCALED_LOCUS8890</name>
</gene>
<accession>A0A9N9CQD0</accession>
<name>A0A9N9CQD0_9GLOM</name>
<reference evidence="1" key="1">
    <citation type="submission" date="2021-06" db="EMBL/GenBank/DDBJ databases">
        <authorList>
            <person name="Kallberg Y."/>
            <person name="Tangrot J."/>
            <person name="Rosling A."/>
        </authorList>
    </citation>
    <scope>NUCLEOTIDE SEQUENCE</scope>
    <source>
        <strain evidence="1">UK204</strain>
    </source>
</reference>
<evidence type="ECO:0000313" key="2">
    <source>
        <dbReference type="Proteomes" id="UP000789570"/>
    </source>
</evidence>
<proteinExistence type="predicted"/>
<dbReference type="Proteomes" id="UP000789570">
    <property type="component" value="Unassembled WGS sequence"/>
</dbReference>
<keyword evidence="2" id="KW-1185">Reference proteome</keyword>
<evidence type="ECO:0000313" key="1">
    <source>
        <dbReference type="EMBL" id="CAG8607307.1"/>
    </source>
</evidence>
<sequence length="50" mass="5777">MHLIHGRNYNISYVLGTSNNSANQITKLIILISMETIWKQIWPTTTKSMN</sequence>